<keyword evidence="1" id="KW-0472">Membrane</keyword>
<dbReference type="RefSeq" id="XP_016218282.1">
    <property type="nucleotide sequence ID" value="XM_016354187.1"/>
</dbReference>
<accession>A0A0D2ANZ8</accession>
<proteinExistence type="predicted"/>
<keyword evidence="1" id="KW-0812">Transmembrane</keyword>
<dbReference type="GeneID" id="27309292"/>
<feature type="transmembrane region" description="Helical" evidence="1">
    <location>
        <begin position="66"/>
        <end position="90"/>
    </location>
</feature>
<evidence type="ECO:0000313" key="3">
    <source>
        <dbReference type="Proteomes" id="UP000053259"/>
    </source>
</evidence>
<name>A0A0D2ANZ8_9PEZI</name>
<evidence type="ECO:0000256" key="1">
    <source>
        <dbReference type="SAM" id="Phobius"/>
    </source>
</evidence>
<organism evidence="2 3">
    <name type="scientific">Verruconis gallopava</name>
    <dbReference type="NCBI Taxonomy" id="253628"/>
    <lineage>
        <taxon>Eukaryota</taxon>
        <taxon>Fungi</taxon>
        <taxon>Dikarya</taxon>
        <taxon>Ascomycota</taxon>
        <taxon>Pezizomycotina</taxon>
        <taxon>Dothideomycetes</taxon>
        <taxon>Pleosporomycetidae</taxon>
        <taxon>Venturiales</taxon>
        <taxon>Sympoventuriaceae</taxon>
        <taxon>Verruconis</taxon>
    </lineage>
</organism>
<protein>
    <submittedName>
        <fullName evidence="2">Uncharacterized protein</fullName>
    </submittedName>
</protein>
<dbReference type="Proteomes" id="UP000053259">
    <property type="component" value="Unassembled WGS sequence"/>
</dbReference>
<dbReference type="EMBL" id="KN847531">
    <property type="protein sequence ID" value="KIW08413.1"/>
    <property type="molecule type" value="Genomic_DNA"/>
</dbReference>
<keyword evidence="3" id="KW-1185">Reference proteome</keyword>
<feature type="transmembrane region" description="Helical" evidence="1">
    <location>
        <begin position="26"/>
        <end position="46"/>
    </location>
</feature>
<gene>
    <name evidence="2" type="ORF">PV09_01319</name>
</gene>
<dbReference type="HOGENOM" id="CLU_2238692_0_0_1"/>
<dbReference type="InParanoid" id="A0A0D2ANZ8"/>
<reference evidence="2 3" key="1">
    <citation type="submission" date="2015-01" db="EMBL/GenBank/DDBJ databases">
        <title>The Genome Sequence of Ochroconis gallopava CBS43764.</title>
        <authorList>
            <consortium name="The Broad Institute Genomics Platform"/>
            <person name="Cuomo C."/>
            <person name="de Hoog S."/>
            <person name="Gorbushina A."/>
            <person name="Stielow B."/>
            <person name="Teixiera M."/>
            <person name="Abouelleil A."/>
            <person name="Chapman S.B."/>
            <person name="Priest M."/>
            <person name="Young S.K."/>
            <person name="Wortman J."/>
            <person name="Nusbaum C."/>
            <person name="Birren B."/>
        </authorList>
    </citation>
    <scope>NUCLEOTIDE SEQUENCE [LARGE SCALE GENOMIC DNA]</scope>
    <source>
        <strain evidence="2 3">CBS 43764</strain>
    </source>
</reference>
<evidence type="ECO:0000313" key="2">
    <source>
        <dbReference type="EMBL" id="KIW08413.1"/>
    </source>
</evidence>
<keyword evidence="1" id="KW-1133">Transmembrane helix</keyword>
<dbReference type="AlphaFoldDB" id="A0A0D2ANZ8"/>
<dbReference type="VEuPathDB" id="FungiDB:PV09_01319"/>
<sequence>MMQCMRRRRVGDWTWEKRRYQPRMHLRVFLFTGLFFISSLSFFSGWREKARLCITSTLNRWAGGWLNKLISMCCYFLLLFVIPLLIIAFASSWRKRGWGSKTHGR</sequence>